<sequence>MLVHQLRMQARVVNVEEFNMHGATPVFAPATGRAVPESAPLSTFPLSRFCRSLRNSLAHLYSNHRLPRSPSEALRQSLSNADSYLSILTRSSPAGIETPPLAAAQLVTRWIFSLLQQHAIHQADSRRLQLLTVTSAYPAVNAFIYRLNTLALSATTPQQATCALRRIEAFTACQHAWLASLPPQEQQVCCEFMHKLTACLENMAFWQPRATLLLPAVCRLAPYFSVWAGVTLPQLALSASPPPACQRLSASILTEDNTGPDAEQWFTPDRTVINLPGDMTLPTLHLSKGQSRCLRLPKCPAELVSHTGNLTTGFDIAGVGIEHNLATEVCISNYGVPEIEINRQLNAATTAYPSRLYRVPLRIAGAGDDGVCPASRAAIPVTFSHQPDLLPAPALAGEPLRAASAGWNLLPMVGAQYSAGDANGAREQNPFLPPFFDWQDFYLPDEVEETSPPAETLSASLSPAEQIDHEVNLFERNKRMFIPFLFPMTSRPKTGFPATSTLPSAVTQNIMHQLFGATDEGKPVGSCRIKHEPLIARDLDEMLAKAQRWLRQIPATQIDYLIHSFYRLSNDISDSPSSALAETVSIAITLVSGSDHQYDFDHDAAYRFASFLFRDSPFIGNQELLEAWISSSEGKQQLSYILLGRLDRTLPGQGNLLSTAFSSLFRIMRPEHTLFSSLANIQLDLKNGLKNNIRTSVISTAGSLPHFLKSEVNMEKLQFLFLEFIKYHLPFFRLSAKQDVSNELIFSASGVLLTVAAGLIEDENKLSNLTNKKLKQFGMHALLNYSEDYLLRKFSHFDRLLKKGQLTMMDYLNGLVTKGGLLARSLYLNNNIALKLLQGGEPARNLKTEYMSLSDIEKKIYILALGQVPQSDQAFFLRASRSSAGIEVCFITSENSTESVKHRHFIGMTIAADFENNKRCYFISEIPALNNFAADLIYDDSQHYAAKEQYTHWINQQGKAAFVSRLSPQSSLQSSQTTFFTHDIKPILPADLTDNWQTYIHQLSQHIVNRRFPEIHAATTVSPPVNAVNTMINFTGNLVTQFIPIQSCKHAIDDILDIPNTAKKTLLTLEDAAICLYDLSPQGEGSKVVKSLSFVARSVVGKIVEDIRTVIKPTSPAANQNPIDVPQLEEQMYMEDSQVKHYLANAPLFNADFGWMIHNNSLDILQLSSQVKITDVRWNTITDQIYCKANTTQGFKNYRFDQRNFLLLPTSHLLPDNQMNNQELALNTHDFLSCIRNDTLDALKIERIEQDMHGTNKYGMVYFKKEFNEVDFNTSNITETFFDNLIPPPDWKPIAIWVKKDHTNTIITEWRDHHGHTQFQQLSAFMDFFREWQGDPTDNVSAARRVQRAVTTHAPDFTNVISPLSYGYELLASHQDYLRKLSIKELIKEGNKLPDPPHFAEIACRKMMKNLLRMLPPAFLEGKFPAAKHFIEKFAHWETVAIVSPGFKKFSTAVEQFHEMFPDEGLFYFSAKKIINDLEELDKKIKIFHYRNEAWRDQLTAHHTKYIAREMKVNNRINSIIDRISYPGLEGGGRYILKTRTRQELENQYPVLFNKLKINIKELHSQAEMIRDLFIKKTHPKMIENVLLEFTGKKFTPDEVNSFTFDFKRLQNNILRITPEKFRIFEERYSRSGKLVSGCFKHDAEKLLYSAGDVAFTTADDNHKHIYLQNVLNDDLFKQIAIHEIDHFNNGLNAVYTHPEVYIESYNLMRKFTFRGVEKYGKELLSDRNHLTDYLMHDNEFLQSFCIQLMQHAKNTLHKNTIEQFERNYLSEHSPHFSNRYSEEAEPKRKDLKVLIDIAYNDHQFLLYFIKHNADFMTSFWHRVAEMAAGASGATPETDKDVPLQFDLIKSLALKVSAALFHEPDVGTSGSSAGTSGTG</sequence>
<dbReference type="Proteomes" id="UP000502005">
    <property type="component" value="Chromosome"/>
</dbReference>
<gene>
    <name evidence="1" type="ORF">CUN67_09555</name>
</gene>
<reference evidence="1 2" key="1">
    <citation type="submission" date="2017-11" db="EMBL/GenBank/DDBJ databases">
        <title>Genome sequence of Pantoea cypripedii NE1.</title>
        <authorList>
            <person name="Nascimento F.X."/>
        </authorList>
    </citation>
    <scope>NUCLEOTIDE SEQUENCE [LARGE SCALE GENOMIC DNA]</scope>
    <source>
        <strain evidence="1 2">NE1</strain>
    </source>
</reference>
<proteinExistence type="predicted"/>
<protein>
    <submittedName>
        <fullName evidence="1">Uncharacterized protein</fullName>
    </submittedName>
</protein>
<evidence type="ECO:0000313" key="1">
    <source>
        <dbReference type="EMBL" id="QGY29160.1"/>
    </source>
</evidence>
<dbReference type="RefSeq" id="WP_208715020.1">
    <property type="nucleotide sequence ID" value="NZ_CP024768.1"/>
</dbReference>
<dbReference type="EMBL" id="CP024768">
    <property type="protein sequence ID" value="QGY29160.1"/>
    <property type="molecule type" value="Genomic_DNA"/>
</dbReference>
<name>A0A6B9G312_PANCY</name>
<evidence type="ECO:0000313" key="2">
    <source>
        <dbReference type="Proteomes" id="UP000502005"/>
    </source>
</evidence>
<accession>A0A6B9G312</accession>
<organism evidence="1 2">
    <name type="scientific">Pantoea cypripedii</name>
    <name type="common">Pectobacterium cypripedii</name>
    <name type="synonym">Erwinia cypripedii</name>
    <dbReference type="NCBI Taxonomy" id="55209"/>
    <lineage>
        <taxon>Bacteria</taxon>
        <taxon>Pseudomonadati</taxon>
        <taxon>Pseudomonadota</taxon>
        <taxon>Gammaproteobacteria</taxon>
        <taxon>Enterobacterales</taxon>
        <taxon>Erwiniaceae</taxon>
        <taxon>Pantoea</taxon>
    </lineage>
</organism>